<dbReference type="PROSITE" id="PS51736">
    <property type="entry name" value="RECOMBINASES_3"/>
    <property type="match status" value="1"/>
</dbReference>
<sequence length="196" mass="22200">MEDTMLRQTTRNLITALYPRLSHEDELQGESNSISNQKRILETYAKQNGFSNLQWYTDDGYSGANFQRPGFQAMLADIEAGKVGTVIVKDMSRLGRNYLQVGMYTEMIFPQKGVRFIAINDGVDSAQGDNDFAPLRNIFNEWLVRDTSKKIKAVKRSKGMSGKPVTSKPVYGYFMDEDENFIIDGEAAPVVRQIYS</sequence>
<dbReference type="InterPro" id="IPR050639">
    <property type="entry name" value="SSR_resolvase"/>
</dbReference>
<reference evidence="2" key="1">
    <citation type="journal article" date="2013" name="Environ. Microbiol.">
        <title>Microbiota from the distal guts of lean and obese adolescents exhibit partial functional redundancy besides clear differences in community structure.</title>
        <authorList>
            <person name="Ferrer M."/>
            <person name="Ruiz A."/>
            <person name="Lanza F."/>
            <person name="Haange S.B."/>
            <person name="Oberbach A."/>
            <person name="Till H."/>
            <person name="Bargiela R."/>
            <person name="Campoy C."/>
            <person name="Segura M.T."/>
            <person name="Richter M."/>
            <person name="von Bergen M."/>
            <person name="Seifert J."/>
            <person name="Suarez A."/>
        </authorList>
    </citation>
    <scope>NUCLEOTIDE SEQUENCE</scope>
</reference>
<dbReference type="CDD" id="cd03770">
    <property type="entry name" value="SR_TndX_transposase"/>
    <property type="match status" value="1"/>
</dbReference>
<gene>
    <name evidence="2" type="ORF">OBE_04706</name>
</gene>
<dbReference type="EMBL" id="AJWZ01003205">
    <property type="protein sequence ID" value="EKC68868.1"/>
    <property type="molecule type" value="Genomic_DNA"/>
</dbReference>
<dbReference type="InterPro" id="IPR036162">
    <property type="entry name" value="Resolvase-like_N_sf"/>
</dbReference>
<dbReference type="PANTHER" id="PTHR30461">
    <property type="entry name" value="DNA-INVERTASE FROM LAMBDOID PROPHAGE"/>
    <property type="match status" value="1"/>
</dbReference>
<evidence type="ECO:0000259" key="1">
    <source>
        <dbReference type="PROSITE" id="PS51736"/>
    </source>
</evidence>
<organism evidence="2">
    <name type="scientific">human gut metagenome</name>
    <dbReference type="NCBI Taxonomy" id="408170"/>
    <lineage>
        <taxon>unclassified sequences</taxon>
        <taxon>metagenomes</taxon>
        <taxon>organismal metagenomes</taxon>
    </lineage>
</organism>
<dbReference type="GO" id="GO:0000150">
    <property type="term" value="F:DNA strand exchange activity"/>
    <property type="evidence" value="ECO:0007669"/>
    <property type="project" value="InterPro"/>
</dbReference>
<dbReference type="PANTHER" id="PTHR30461:SF23">
    <property type="entry name" value="DNA RECOMBINASE-RELATED"/>
    <property type="match status" value="1"/>
</dbReference>
<feature type="domain" description="Resolvase/invertase-type recombinase catalytic" evidence="1">
    <location>
        <begin position="14"/>
        <end position="170"/>
    </location>
</feature>
<dbReference type="InterPro" id="IPR006119">
    <property type="entry name" value="Resolv_N"/>
</dbReference>
<proteinExistence type="predicted"/>
<accession>K1TGG2</accession>
<evidence type="ECO:0000313" key="2">
    <source>
        <dbReference type="EMBL" id="EKC68868.1"/>
    </source>
</evidence>
<name>K1TGG2_9ZZZZ</name>
<comment type="caution">
    <text evidence="2">The sequence shown here is derived from an EMBL/GenBank/DDBJ whole genome shotgun (WGS) entry which is preliminary data.</text>
</comment>
<dbReference type="Gene3D" id="3.40.50.1390">
    <property type="entry name" value="Resolvase, N-terminal catalytic domain"/>
    <property type="match status" value="1"/>
</dbReference>
<dbReference type="AlphaFoldDB" id="K1TGG2"/>
<dbReference type="Pfam" id="PF00239">
    <property type="entry name" value="Resolvase"/>
    <property type="match status" value="1"/>
</dbReference>
<protein>
    <submittedName>
        <fullName evidence="2">TnpX site-specific recombinase</fullName>
    </submittedName>
</protein>
<dbReference type="SMART" id="SM00857">
    <property type="entry name" value="Resolvase"/>
    <property type="match status" value="1"/>
</dbReference>
<dbReference type="GO" id="GO:0003677">
    <property type="term" value="F:DNA binding"/>
    <property type="evidence" value="ECO:0007669"/>
    <property type="project" value="InterPro"/>
</dbReference>
<dbReference type="SUPFAM" id="SSF53041">
    <property type="entry name" value="Resolvase-like"/>
    <property type="match status" value="1"/>
</dbReference>
<feature type="non-terminal residue" evidence="2">
    <location>
        <position position="196"/>
    </location>
</feature>